<evidence type="ECO:0000256" key="2">
    <source>
        <dbReference type="ARBA" id="ARBA00022679"/>
    </source>
</evidence>
<evidence type="ECO:0000313" key="7">
    <source>
        <dbReference type="EnsemblMetazoa" id="GPAI000566-PA"/>
    </source>
</evidence>
<evidence type="ECO:0000259" key="6">
    <source>
        <dbReference type="SMART" id="SM00827"/>
    </source>
</evidence>
<reference evidence="7" key="2">
    <citation type="submission" date="2020-05" db="UniProtKB">
        <authorList>
            <consortium name="EnsemblMetazoa"/>
        </authorList>
    </citation>
    <scope>IDENTIFICATION</scope>
    <source>
        <strain evidence="7">IAEA</strain>
    </source>
</reference>
<dbReference type="Pfam" id="PF00698">
    <property type="entry name" value="Acyl_transf_1"/>
    <property type="match status" value="1"/>
</dbReference>
<comment type="catalytic activity">
    <reaction evidence="5">
        <text>holo-[ACP] + malonyl-CoA = malonyl-[ACP] + CoA</text>
        <dbReference type="Rhea" id="RHEA:41792"/>
        <dbReference type="Rhea" id="RHEA-COMP:9623"/>
        <dbReference type="Rhea" id="RHEA-COMP:9685"/>
        <dbReference type="ChEBI" id="CHEBI:57287"/>
        <dbReference type="ChEBI" id="CHEBI:57384"/>
        <dbReference type="ChEBI" id="CHEBI:64479"/>
        <dbReference type="ChEBI" id="CHEBI:78449"/>
        <dbReference type="EC" id="2.3.1.39"/>
    </reaction>
</comment>
<dbReference type="SUPFAM" id="SSF51735">
    <property type="entry name" value="NAD(P)-binding Rossmann-fold domains"/>
    <property type="match status" value="1"/>
</dbReference>
<dbReference type="EnsemblMetazoa" id="GPAI000566-RA">
    <property type="protein sequence ID" value="GPAI000566-PA"/>
    <property type="gene ID" value="GPAI000566"/>
</dbReference>
<dbReference type="PROSITE" id="PS00061">
    <property type="entry name" value="ADH_SHORT"/>
    <property type="match status" value="1"/>
</dbReference>
<dbReference type="InterPro" id="IPR016035">
    <property type="entry name" value="Acyl_Trfase/lysoPLipase"/>
</dbReference>
<dbReference type="InterPro" id="IPR014043">
    <property type="entry name" value="Acyl_transferase_dom"/>
</dbReference>
<evidence type="ECO:0000313" key="8">
    <source>
        <dbReference type="Proteomes" id="UP000092445"/>
    </source>
</evidence>
<dbReference type="EC" id="2.3.1.39" evidence="1"/>
<keyword evidence="4" id="KW-0012">Acyltransferase</keyword>
<dbReference type="GO" id="GO:0004314">
    <property type="term" value="F:[acyl-carrier-protein] S-malonyltransferase activity"/>
    <property type="evidence" value="ECO:0007669"/>
    <property type="project" value="UniProtKB-EC"/>
</dbReference>
<dbReference type="Gene3D" id="3.40.366.10">
    <property type="entry name" value="Malonyl-Coenzyme A Acyl Carrier Protein, domain 2"/>
    <property type="match status" value="1"/>
</dbReference>
<dbReference type="PANTHER" id="PTHR42681">
    <property type="entry name" value="MALONYL-COA-ACYL CARRIER PROTEIN TRANSACYLASE, MITOCHONDRIAL"/>
    <property type="match status" value="1"/>
</dbReference>
<name>A0A1A9Z0U7_GLOPL</name>
<proteinExistence type="predicted"/>
<dbReference type="STRING" id="7398.A0A1A9Z0U7"/>
<evidence type="ECO:0000256" key="1">
    <source>
        <dbReference type="ARBA" id="ARBA00013258"/>
    </source>
</evidence>
<evidence type="ECO:0000256" key="3">
    <source>
        <dbReference type="ARBA" id="ARBA00023002"/>
    </source>
</evidence>
<protein>
    <recommendedName>
        <fullName evidence="1">[acyl-carrier-protein] S-malonyltransferase</fullName>
        <ecNumber evidence="1">2.3.1.39</ecNumber>
    </recommendedName>
</protein>
<reference evidence="8" key="1">
    <citation type="submission" date="2014-03" db="EMBL/GenBank/DDBJ databases">
        <authorList>
            <person name="Aksoy S."/>
            <person name="Warren W."/>
            <person name="Wilson R.K."/>
        </authorList>
    </citation>
    <scope>NUCLEOTIDE SEQUENCE [LARGE SCALE GENOMIC DNA]</scope>
    <source>
        <strain evidence="8">IAEA</strain>
    </source>
</reference>
<sequence length="239" mass="26465">MNTFAMLFPGQGCQKIGMLKPFKEFSFIKNIFNESSEILKYNLWKVIENGPYEILNKTEIIQPAVLATSFAIWKIWKKFSGNNPQFMAGHSLGEYSALVCANGLSFADAIKVVALRGKFMQESVRNQEYATSAIIGLSGNPGQTNYSASKFGLIGFTHSLSREVAKRGITVNMICPGFIETDMTRILSKTNREKILSCIPTNRFGSTQDIAHAAIFLASEEASYITGETIHVNGGMYMK</sequence>
<keyword evidence="8" id="KW-1185">Reference proteome</keyword>
<dbReference type="InterPro" id="IPR020904">
    <property type="entry name" value="Sc_DH/Rdtase_CS"/>
</dbReference>
<dbReference type="InterPro" id="IPR002347">
    <property type="entry name" value="SDR_fam"/>
</dbReference>
<evidence type="ECO:0000256" key="4">
    <source>
        <dbReference type="ARBA" id="ARBA00023315"/>
    </source>
</evidence>
<keyword evidence="2" id="KW-0808">Transferase</keyword>
<feature type="domain" description="Malonyl-CoA:ACP transacylase (MAT)" evidence="6">
    <location>
        <begin position="7"/>
        <end position="236"/>
    </location>
</feature>
<dbReference type="VEuPathDB" id="VectorBase:GPAI000566"/>
<dbReference type="SMART" id="SM00827">
    <property type="entry name" value="PKS_AT"/>
    <property type="match status" value="1"/>
</dbReference>
<dbReference type="Gene3D" id="3.40.50.720">
    <property type="entry name" value="NAD(P)-binding Rossmann-like Domain"/>
    <property type="match status" value="1"/>
</dbReference>
<dbReference type="InterPro" id="IPR001227">
    <property type="entry name" value="Ac_transferase_dom_sf"/>
</dbReference>
<organism evidence="7 8">
    <name type="scientific">Glossina pallidipes</name>
    <name type="common">Tsetse fly</name>
    <dbReference type="NCBI Taxonomy" id="7398"/>
    <lineage>
        <taxon>Eukaryota</taxon>
        <taxon>Metazoa</taxon>
        <taxon>Ecdysozoa</taxon>
        <taxon>Arthropoda</taxon>
        <taxon>Hexapoda</taxon>
        <taxon>Insecta</taxon>
        <taxon>Pterygota</taxon>
        <taxon>Neoptera</taxon>
        <taxon>Endopterygota</taxon>
        <taxon>Diptera</taxon>
        <taxon>Brachycera</taxon>
        <taxon>Muscomorpha</taxon>
        <taxon>Hippoboscoidea</taxon>
        <taxon>Glossinidae</taxon>
        <taxon>Glossina</taxon>
    </lineage>
</organism>
<dbReference type="GO" id="GO:0016491">
    <property type="term" value="F:oxidoreductase activity"/>
    <property type="evidence" value="ECO:0007669"/>
    <property type="project" value="UniProtKB-KW"/>
</dbReference>
<dbReference type="InterPro" id="IPR036291">
    <property type="entry name" value="NAD(P)-bd_dom_sf"/>
</dbReference>
<evidence type="ECO:0000256" key="5">
    <source>
        <dbReference type="ARBA" id="ARBA00048462"/>
    </source>
</evidence>
<dbReference type="AlphaFoldDB" id="A0A1A9Z0U7"/>
<dbReference type="Proteomes" id="UP000092445">
    <property type="component" value="Unassembled WGS sequence"/>
</dbReference>
<dbReference type="GO" id="GO:0005829">
    <property type="term" value="C:cytosol"/>
    <property type="evidence" value="ECO:0007669"/>
    <property type="project" value="TreeGrafter"/>
</dbReference>
<dbReference type="Pfam" id="PF13561">
    <property type="entry name" value="adh_short_C2"/>
    <property type="match status" value="1"/>
</dbReference>
<accession>A0A1A9Z0U7</accession>
<dbReference type="SUPFAM" id="SSF52151">
    <property type="entry name" value="FabD/lysophospholipase-like"/>
    <property type="match status" value="1"/>
</dbReference>
<dbReference type="PRINTS" id="PR00081">
    <property type="entry name" value="GDHRDH"/>
</dbReference>
<dbReference type="PANTHER" id="PTHR42681:SF1">
    <property type="entry name" value="MALONYL-COA-ACYL CARRIER PROTEIN TRANSACYLASE, MITOCHONDRIAL"/>
    <property type="match status" value="1"/>
</dbReference>
<dbReference type="InterPro" id="IPR050858">
    <property type="entry name" value="Mal-CoA-ACP_Trans/PKS_FabD"/>
</dbReference>
<keyword evidence="3" id="KW-0560">Oxidoreductase</keyword>
<dbReference type="GO" id="GO:0006633">
    <property type="term" value="P:fatty acid biosynthetic process"/>
    <property type="evidence" value="ECO:0007669"/>
    <property type="project" value="TreeGrafter"/>
</dbReference>